<organism evidence="1 2">
    <name type="scientific">Cardiocondyla obscurior</name>
    <dbReference type="NCBI Taxonomy" id="286306"/>
    <lineage>
        <taxon>Eukaryota</taxon>
        <taxon>Metazoa</taxon>
        <taxon>Ecdysozoa</taxon>
        <taxon>Arthropoda</taxon>
        <taxon>Hexapoda</taxon>
        <taxon>Insecta</taxon>
        <taxon>Pterygota</taxon>
        <taxon>Neoptera</taxon>
        <taxon>Endopterygota</taxon>
        <taxon>Hymenoptera</taxon>
        <taxon>Apocrita</taxon>
        <taxon>Aculeata</taxon>
        <taxon>Formicoidea</taxon>
        <taxon>Formicidae</taxon>
        <taxon>Myrmicinae</taxon>
        <taxon>Cardiocondyla</taxon>
    </lineage>
</organism>
<keyword evidence="2" id="KW-1185">Reference proteome</keyword>
<dbReference type="Proteomes" id="UP001430953">
    <property type="component" value="Unassembled WGS sequence"/>
</dbReference>
<evidence type="ECO:0000313" key="1">
    <source>
        <dbReference type="EMBL" id="KAL0111941.1"/>
    </source>
</evidence>
<dbReference type="EMBL" id="JADYXP020000013">
    <property type="protein sequence ID" value="KAL0111941.1"/>
    <property type="molecule type" value="Genomic_DNA"/>
</dbReference>
<accession>A0AAW2FB17</accession>
<reference evidence="1 2" key="1">
    <citation type="submission" date="2023-03" db="EMBL/GenBank/DDBJ databases">
        <title>High recombination rates correlate with genetic variation in Cardiocondyla obscurior ants.</title>
        <authorList>
            <person name="Errbii M."/>
        </authorList>
    </citation>
    <scope>NUCLEOTIDE SEQUENCE [LARGE SCALE GENOMIC DNA]</scope>
    <source>
        <strain evidence="1">Alpha-2009</strain>
        <tissue evidence="1">Whole body</tissue>
    </source>
</reference>
<protein>
    <submittedName>
        <fullName evidence="1">Uncharacterized protein</fullName>
    </submittedName>
</protein>
<name>A0AAW2FB17_9HYME</name>
<dbReference type="AlphaFoldDB" id="A0AAW2FB17"/>
<comment type="caution">
    <text evidence="1">The sequence shown here is derived from an EMBL/GenBank/DDBJ whole genome shotgun (WGS) entry which is preliminary data.</text>
</comment>
<sequence length="100" mass="11734">MNKCFSELTELLQPSLYFGAECCRKLQTSAFAKPSKLTISHRLLTRVCSSISLFHCLKEIVIDTKKSRCKREKELKKKETKKIKKKKKLREACEFYYTPP</sequence>
<evidence type="ECO:0000313" key="2">
    <source>
        <dbReference type="Proteomes" id="UP001430953"/>
    </source>
</evidence>
<gene>
    <name evidence="1" type="ORF">PUN28_013273</name>
</gene>
<proteinExistence type="predicted"/>